<name>A0A5B6X1I8_9ROSI</name>
<evidence type="ECO:0000313" key="1">
    <source>
        <dbReference type="EMBL" id="KAA3486865.1"/>
    </source>
</evidence>
<protein>
    <submittedName>
        <fullName evidence="1">Retrovirus-related Pol polyprotein from transposon TNT 1-94</fullName>
    </submittedName>
</protein>
<dbReference type="AlphaFoldDB" id="A0A5B6X1I8"/>
<dbReference type="Proteomes" id="UP000325315">
    <property type="component" value="Unassembled WGS sequence"/>
</dbReference>
<comment type="caution">
    <text evidence="1">The sequence shown here is derived from an EMBL/GenBank/DDBJ whole genome shotgun (WGS) entry which is preliminary data.</text>
</comment>
<proteinExistence type="predicted"/>
<accession>A0A5B6X1I8</accession>
<evidence type="ECO:0000313" key="2">
    <source>
        <dbReference type="Proteomes" id="UP000325315"/>
    </source>
</evidence>
<organism evidence="1 2">
    <name type="scientific">Gossypium australe</name>
    <dbReference type="NCBI Taxonomy" id="47621"/>
    <lineage>
        <taxon>Eukaryota</taxon>
        <taxon>Viridiplantae</taxon>
        <taxon>Streptophyta</taxon>
        <taxon>Embryophyta</taxon>
        <taxon>Tracheophyta</taxon>
        <taxon>Spermatophyta</taxon>
        <taxon>Magnoliopsida</taxon>
        <taxon>eudicotyledons</taxon>
        <taxon>Gunneridae</taxon>
        <taxon>Pentapetalae</taxon>
        <taxon>rosids</taxon>
        <taxon>malvids</taxon>
        <taxon>Malvales</taxon>
        <taxon>Malvaceae</taxon>
        <taxon>Malvoideae</taxon>
        <taxon>Gossypium</taxon>
    </lineage>
</organism>
<reference evidence="2" key="1">
    <citation type="journal article" date="2019" name="Plant Biotechnol. J.">
        <title>Genome sequencing of the Australian wild diploid species Gossypium australe highlights disease resistance and delayed gland morphogenesis.</title>
        <authorList>
            <person name="Cai Y."/>
            <person name="Cai X."/>
            <person name="Wang Q."/>
            <person name="Wang P."/>
            <person name="Zhang Y."/>
            <person name="Cai C."/>
            <person name="Xu Y."/>
            <person name="Wang K."/>
            <person name="Zhou Z."/>
            <person name="Wang C."/>
            <person name="Geng S."/>
            <person name="Li B."/>
            <person name="Dong Q."/>
            <person name="Hou Y."/>
            <person name="Wang H."/>
            <person name="Ai P."/>
            <person name="Liu Z."/>
            <person name="Yi F."/>
            <person name="Sun M."/>
            <person name="An G."/>
            <person name="Cheng J."/>
            <person name="Zhang Y."/>
            <person name="Shi Q."/>
            <person name="Xie Y."/>
            <person name="Shi X."/>
            <person name="Chang Y."/>
            <person name="Huang F."/>
            <person name="Chen Y."/>
            <person name="Hong S."/>
            <person name="Mi L."/>
            <person name="Sun Q."/>
            <person name="Zhang L."/>
            <person name="Zhou B."/>
            <person name="Peng R."/>
            <person name="Zhang X."/>
            <person name="Liu F."/>
        </authorList>
    </citation>
    <scope>NUCLEOTIDE SEQUENCE [LARGE SCALE GENOMIC DNA]</scope>
    <source>
        <strain evidence="2">cv. PA1801</strain>
    </source>
</reference>
<keyword evidence="2" id="KW-1185">Reference proteome</keyword>
<gene>
    <name evidence="1" type="ORF">EPI10_030736</name>
</gene>
<dbReference type="EMBL" id="SMMG02000001">
    <property type="protein sequence ID" value="KAA3486865.1"/>
    <property type="molecule type" value="Genomic_DNA"/>
</dbReference>
<sequence>MSMIHKNQTWKLVDRPTHKKVFRTKLNVHGTVIRLKSRLYGADYFKTFALLARLDTNRLLLALLESFIADDNETKTSS</sequence>